<comment type="caution">
    <text evidence="1">The sequence shown here is derived from an EMBL/GenBank/DDBJ whole genome shotgun (WGS) entry which is preliminary data.</text>
</comment>
<accession>A0ACB7PHS9</accession>
<reference evidence="1 2" key="1">
    <citation type="journal article" date="2021" name="Nat. Commun.">
        <title>Genetic determinants of endophytism in the Arabidopsis root mycobiome.</title>
        <authorList>
            <person name="Mesny F."/>
            <person name="Miyauchi S."/>
            <person name="Thiergart T."/>
            <person name="Pickel B."/>
            <person name="Atanasova L."/>
            <person name="Karlsson M."/>
            <person name="Huettel B."/>
            <person name="Barry K.W."/>
            <person name="Haridas S."/>
            <person name="Chen C."/>
            <person name="Bauer D."/>
            <person name="Andreopoulos W."/>
            <person name="Pangilinan J."/>
            <person name="LaButti K."/>
            <person name="Riley R."/>
            <person name="Lipzen A."/>
            <person name="Clum A."/>
            <person name="Drula E."/>
            <person name="Henrissat B."/>
            <person name="Kohler A."/>
            <person name="Grigoriev I.V."/>
            <person name="Martin F.M."/>
            <person name="Hacquard S."/>
        </authorList>
    </citation>
    <scope>NUCLEOTIDE SEQUENCE [LARGE SCALE GENOMIC DNA]</scope>
    <source>
        <strain evidence="1 2">MPI-SDFR-AT-0079</strain>
    </source>
</reference>
<gene>
    <name evidence="1" type="ORF">F5144DRAFT_200345</name>
</gene>
<sequence>MRQTDIGPLFRRTGAIGLGTFVGVGGNLQASGDLGLGSPPVHFCLFREHGNGRPRGAVMGERPPSGLLCKIRHAARSVVGGWPHVKDQARCVAPVMVGWWDGGWLMLAPIRGRLGRLGRLAAICARNAMAGKLADWKQKQSMVRSVAGVFLMSPVALDKVQIGQRGRVPGSGDPAATSRAGRRAGMNLKCQSAFALVHPTLIPSSLILIQT</sequence>
<keyword evidence="2" id="KW-1185">Reference proteome</keyword>
<protein>
    <submittedName>
        <fullName evidence="1">Uncharacterized protein</fullName>
    </submittedName>
</protein>
<evidence type="ECO:0000313" key="1">
    <source>
        <dbReference type="EMBL" id="KAH6636908.1"/>
    </source>
</evidence>
<name>A0ACB7PHS9_9PEZI</name>
<dbReference type="EMBL" id="JAGIZQ010000003">
    <property type="protein sequence ID" value="KAH6636908.1"/>
    <property type="molecule type" value="Genomic_DNA"/>
</dbReference>
<evidence type="ECO:0000313" key="2">
    <source>
        <dbReference type="Proteomes" id="UP000724584"/>
    </source>
</evidence>
<organism evidence="1 2">
    <name type="scientific">Chaetomium tenue</name>
    <dbReference type="NCBI Taxonomy" id="1854479"/>
    <lineage>
        <taxon>Eukaryota</taxon>
        <taxon>Fungi</taxon>
        <taxon>Dikarya</taxon>
        <taxon>Ascomycota</taxon>
        <taxon>Pezizomycotina</taxon>
        <taxon>Sordariomycetes</taxon>
        <taxon>Sordariomycetidae</taxon>
        <taxon>Sordariales</taxon>
        <taxon>Chaetomiaceae</taxon>
        <taxon>Chaetomium</taxon>
    </lineage>
</organism>
<proteinExistence type="predicted"/>
<dbReference type="Proteomes" id="UP000724584">
    <property type="component" value="Unassembled WGS sequence"/>
</dbReference>